<evidence type="ECO:0008006" key="5">
    <source>
        <dbReference type="Google" id="ProtNLM"/>
    </source>
</evidence>
<evidence type="ECO:0000256" key="2">
    <source>
        <dbReference type="SAM" id="SignalP"/>
    </source>
</evidence>
<name>A0A1U7CRN9_9BACT</name>
<evidence type="ECO:0000256" key="1">
    <source>
        <dbReference type="SAM" id="MobiDB-lite"/>
    </source>
</evidence>
<accession>A0A1U7CRN9</accession>
<dbReference type="EMBL" id="CP019082">
    <property type="protein sequence ID" value="APW61568.1"/>
    <property type="molecule type" value="Genomic_DNA"/>
</dbReference>
<feature type="region of interest" description="Disordered" evidence="1">
    <location>
        <begin position="147"/>
        <end position="175"/>
    </location>
</feature>
<dbReference type="AlphaFoldDB" id="A0A1U7CRN9"/>
<dbReference type="Proteomes" id="UP000186309">
    <property type="component" value="Chromosome"/>
</dbReference>
<feature type="signal peptide" evidence="2">
    <location>
        <begin position="1"/>
        <end position="29"/>
    </location>
</feature>
<dbReference type="KEGG" id="pbor:BSF38_03086"/>
<proteinExistence type="predicted"/>
<keyword evidence="4" id="KW-1185">Reference proteome</keyword>
<evidence type="ECO:0000313" key="3">
    <source>
        <dbReference type="EMBL" id="APW61568.1"/>
    </source>
</evidence>
<organism evidence="3 4">
    <name type="scientific">Paludisphaera borealis</name>
    <dbReference type="NCBI Taxonomy" id="1387353"/>
    <lineage>
        <taxon>Bacteria</taxon>
        <taxon>Pseudomonadati</taxon>
        <taxon>Planctomycetota</taxon>
        <taxon>Planctomycetia</taxon>
        <taxon>Isosphaerales</taxon>
        <taxon>Isosphaeraceae</taxon>
        <taxon>Paludisphaera</taxon>
    </lineage>
</organism>
<gene>
    <name evidence="3" type="ORF">BSF38_03086</name>
</gene>
<dbReference type="RefSeq" id="WP_076347022.1">
    <property type="nucleotide sequence ID" value="NZ_CP019082.1"/>
</dbReference>
<reference evidence="4" key="1">
    <citation type="submission" date="2016-12" db="EMBL/GenBank/DDBJ databases">
        <title>Comparative genomics of four Isosphaeraceae planctomycetes: a common pool of plasmids and glycoside hydrolase genes.</title>
        <authorList>
            <person name="Ivanova A."/>
        </authorList>
    </citation>
    <scope>NUCLEOTIDE SEQUENCE [LARGE SCALE GENOMIC DNA]</scope>
    <source>
        <strain evidence="4">PX4</strain>
    </source>
</reference>
<evidence type="ECO:0000313" key="4">
    <source>
        <dbReference type="Proteomes" id="UP000186309"/>
    </source>
</evidence>
<keyword evidence="2" id="KW-0732">Signal</keyword>
<dbReference type="OrthoDB" id="285633at2"/>
<sequence length="175" mass="18550">MNFRPSQSLRAPRLALASALLLLALPSCGNDDGRPKRHPATGKVLVDGKGTGGIQIRLVPVDRLRDVDALRPSGVTDDGGAYRLGTYDEDDGAPVGRYKVILFWPDAPPGQSRPKDLFGGRYAKPESSVFELTIADGENQLADIETAKAAAPAKPRPTTRRNAALGPDPDGPSAK</sequence>
<feature type="chain" id="PRO_5012143184" description="Carboxypeptidase regulatory-like domain-containing protein" evidence="2">
    <location>
        <begin position="30"/>
        <end position="175"/>
    </location>
</feature>
<dbReference type="STRING" id="1387353.BSF38_03086"/>
<protein>
    <recommendedName>
        <fullName evidence="5">Carboxypeptidase regulatory-like domain-containing protein</fullName>
    </recommendedName>
</protein>